<evidence type="ECO:0000313" key="2">
    <source>
        <dbReference type="Proteomes" id="UP000275078"/>
    </source>
</evidence>
<proteinExistence type="predicted"/>
<evidence type="ECO:0000313" key="1">
    <source>
        <dbReference type="EMBL" id="RPA71915.1"/>
    </source>
</evidence>
<sequence>MGGNCDNRTAEDFFGTNIGLTPRPARRLGCAGNATFAAEQYAANVRTRMNISGIKVAIDLLIFCDDAGIHVSSNVVKYSDSRSIQQQYKIVRLSALAQHKPYKPDYRTQSSLLLLPFTSSFSTIHTTISLTNSTHYTTNTMAPPFCDNNNKGYKLIKKTDEDYKHLKVCTTCAKDLWTKAAKSGALLAAECNQCWARICIRCAEDTAPEKEGRHM</sequence>
<dbReference type="AlphaFoldDB" id="A0A3N4HC03"/>
<organism evidence="1 2">
    <name type="scientific">Ascobolus immersus RN42</name>
    <dbReference type="NCBI Taxonomy" id="1160509"/>
    <lineage>
        <taxon>Eukaryota</taxon>
        <taxon>Fungi</taxon>
        <taxon>Dikarya</taxon>
        <taxon>Ascomycota</taxon>
        <taxon>Pezizomycotina</taxon>
        <taxon>Pezizomycetes</taxon>
        <taxon>Pezizales</taxon>
        <taxon>Ascobolaceae</taxon>
        <taxon>Ascobolus</taxon>
    </lineage>
</organism>
<dbReference type="Proteomes" id="UP000275078">
    <property type="component" value="Unassembled WGS sequence"/>
</dbReference>
<gene>
    <name evidence="1" type="ORF">BJ508DRAFT_381824</name>
</gene>
<keyword evidence="2" id="KW-1185">Reference proteome</keyword>
<name>A0A3N4HC03_ASCIM</name>
<protein>
    <submittedName>
        <fullName evidence="1">Uncharacterized protein</fullName>
    </submittedName>
</protein>
<reference evidence="1 2" key="1">
    <citation type="journal article" date="2018" name="Nat. Ecol. Evol.">
        <title>Pezizomycetes genomes reveal the molecular basis of ectomycorrhizal truffle lifestyle.</title>
        <authorList>
            <person name="Murat C."/>
            <person name="Payen T."/>
            <person name="Noel B."/>
            <person name="Kuo A."/>
            <person name="Morin E."/>
            <person name="Chen J."/>
            <person name="Kohler A."/>
            <person name="Krizsan K."/>
            <person name="Balestrini R."/>
            <person name="Da Silva C."/>
            <person name="Montanini B."/>
            <person name="Hainaut M."/>
            <person name="Levati E."/>
            <person name="Barry K.W."/>
            <person name="Belfiori B."/>
            <person name="Cichocki N."/>
            <person name="Clum A."/>
            <person name="Dockter R.B."/>
            <person name="Fauchery L."/>
            <person name="Guy J."/>
            <person name="Iotti M."/>
            <person name="Le Tacon F."/>
            <person name="Lindquist E.A."/>
            <person name="Lipzen A."/>
            <person name="Malagnac F."/>
            <person name="Mello A."/>
            <person name="Molinier V."/>
            <person name="Miyauchi S."/>
            <person name="Poulain J."/>
            <person name="Riccioni C."/>
            <person name="Rubini A."/>
            <person name="Sitrit Y."/>
            <person name="Splivallo R."/>
            <person name="Traeger S."/>
            <person name="Wang M."/>
            <person name="Zifcakova L."/>
            <person name="Wipf D."/>
            <person name="Zambonelli A."/>
            <person name="Paolocci F."/>
            <person name="Nowrousian M."/>
            <person name="Ottonello S."/>
            <person name="Baldrian P."/>
            <person name="Spatafora J.W."/>
            <person name="Henrissat B."/>
            <person name="Nagy L.G."/>
            <person name="Aury J.M."/>
            <person name="Wincker P."/>
            <person name="Grigoriev I.V."/>
            <person name="Bonfante P."/>
            <person name="Martin F.M."/>
        </authorList>
    </citation>
    <scope>NUCLEOTIDE SEQUENCE [LARGE SCALE GENOMIC DNA]</scope>
    <source>
        <strain evidence="1 2">RN42</strain>
    </source>
</reference>
<dbReference type="EMBL" id="ML119891">
    <property type="protein sequence ID" value="RPA71915.1"/>
    <property type="molecule type" value="Genomic_DNA"/>
</dbReference>
<accession>A0A3N4HC03</accession>